<name>D2UX31_NAEGR</name>
<dbReference type="EMBL" id="GG738845">
    <property type="protein sequence ID" value="EFC50553.1"/>
    <property type="molecule type" value="Genomic_DNA"/>
</dbReference>
<dbReference type="GeneID" id="8863669"/>
<evidence type="ECO:0000313" key="2">
    <source>
        <dbReference type="Proteomes" id="UP000006671"/>
    </source>
</evidence>
<protein>
    <submittedName>
        <fullName evidence="1">Uncharacterized protein</fullName>
    </submittedName>
</protein>
<proteinExistence type="predicted"/>
<accession>D2UX31</accession>
<sequence>MNTRHTVFRKSNVMDLATCLRTSTLRTNNAQKVKEKPLEPLILSPINHLWEICVKINSYLRPKDLFKIMLTCSQYYEWVVKYNLEKHVPIGVSSCLAVYFKFSADRFRKYEKSLLFMMDRFGHVISESQLLQILQQSCTSGLDRLMYSAIDLMDSIRFESILELYFRDQNLFDMFFRHPKLIERVEEFQDSFIAHLESTDREFRMVYKFFFNSELFNCLIENSLPWIEKNSQVLREIKDLDVKMRQIPKLKQLVIKHFESVTDCNTEQLSKIVLQLSKKERETVESKLNDEDDLNMEHMKSYEVCKVFGKSILEKANSQDKKSHNLIALCLRTNPELAKDFDLRTFGYDLIVNRQFAIISGLVSTFSLKFIEQLAPSPRSFLVMVLRSANPLGSNSNYIGLRSTETSSRITRHKVELIYLIENMFHKFPDMKIRRFNDKVLREAKNLHSKEIEASILKHKDYSTECDSESDCSSSEDEYSLESGKKIMDEINKKRIERNQKNRKVRRSYRNYFDEDDYDSMYGYY</sequence>
<dbReference type="Proteomes" id="UP000006671">
    <property type="component" value="Unassembled WGS sequence"/>
</dbReference>
<dbReference type="InParanoid" id="D2UX31"/>
<reference evidence="1 2" key="1">
    <citation type="journal article" date="2010" name="Cell">
        <title>The genome of Naegleria gruberi illuminates early eukaryotic versatility.</title>
        <authorList>
            <person name="Fritz-Laylin L.K."/>
            <person name="Prochnik S.E."/>
            <person name="Ginger M.L."/>
            <person name="Dacks J.B."/>
            <person name="Carpenter M.L."/>
            <person name="Field M.C."/>
            <person name="Kuo A."/>
            <person name="Paredez A."/>
            <person name="Chapman J."/>
            <person name="Pham J."/>
            <person name="Shu S."/>
            <person name="Neupane R."/>
            <person name="Cipriano M."/>
            <person name="Mancuso J."/>
            <person name="Tu H."/>
            <person name="Salamov A."/>
            <person name="Lindquist E."/>
            <person name="Shapiro H."/>
            <person name="Lucas S."/>
            <person name="Grigoriev I.V."/>
            <person name="Cande W.Z."/>
            <person name="Fulton C."/>
            <person name="Rokhsar D.S."/>
            <person name="Dawson S.C."/>
        </authorList>
    </citation>
    <scope>NUCLEOTIDE SEQUENCE [LARGE SCALE GENOMIC DNA]</scope>
    <source>
        <strain evidence="1 2">NEG-M</strain>
    </source>
</reference>
<organism evidence="2">
    <name type="scientific">Naegleria gruberi</name>
    <name type="common">Amoeba</name>
    <dbReference type="NCBI Taxonomy" id="5762"/>
    <lineage>
        <taxon>Eukaryota</taxon>
        <taxon>Discoba</taxon>
        <taxon>Heterolobosea</taxon>
        <taxon>Tetramitia</taxon>
        <taxon>Eutetramitia</taxon>
        <taxon>Vahlkampfiidae</taxon>
        <taxon>Naegleria</taxon>
    </lineage>
</organism>
<dbReference type="AlphaFoldDB" id="D2UX31"/>
<dbReference type="OMA" id="IRFESIL"/>
<evidence type="ECO:0000313" key="1">
    <source>
        <dbReference type="EMBL" id="EFC50553.1"/>
    </source>
</evidence>
<keyword evidence="2" id="KW-1185">Reference proteome</keyword>
<dbReference type="KEGG" id="ngr:NAEGRDRAFT_77834"/>
<dbReference type="VEuPathDB" id="AmoebaDB:NAEGRDRAFT_77834"/>
<dbReference type="RefSeq" id="XP_002683297.1">
    <property type="nucleotide sequence ID" value="XM_002683251.1"/>
</dbReference>
<gene>
    <name evidence="1" type="ORF">NAEGRDRAFT_77834</name>
</gene>